<dbReference type="Gene3D" id="3.40.390.70">
    <property type="match status" value="1"/>
</dbReference>
<evidence type="ECO:0000313" key="2">
    <source>
        <dbReference type="Proteomes" id="UP000676194"/>
    </source>
</evidence>
<dbReference type="RefSeq" id="WP_213494228.1">
    <property type="nucleotide sequence ID" value="NZ_CP074694.1"/>
</dbReference>
<dbReference type="AlphaFoldDB" id="A0A8E6B210"/>
<evidence type="ECO:0008006" key="3">
    <source>
        <dbReference type="Google" id="ProtNLM"/>
    </source>
</evidence>
<gene>
    <name evidence="1" type="ORF">KIH39_16030</name>
</gene>
<organism evidence="1 2">
    <name type="scientific">Telmatocola sphagniphila</name>
    <dbReference type="NCBI Taxonomy" id="1123043"/>
    <lineage>
        <taxon>Bacteria</taxon>
        <taxon>Pseudomonadati</taxon>
        <taxon>Planctomycetota</taxon>
        <taxon>Planctomycetia</taxon>
        <taxon>Gemmatales</taxon>
        <taxon>Gemmataceae</taxon>
    </lineage>
</organism>
<dbReference type="PROSITE" id="PS51257">
    <property type="entry name" value="PROKAR_LIPOPROTEIN"/>
    <property type="match status" value="1"/>
</dbReference>
<dbReference type="KEGG" id="tsph:KIH39_16030"/>
<proteinExistence type="predicted"/>
<dbReference type="Proteomes" id="UP000676194">
    <property type="component" value="Chromosome"/>
</dbReference>
<reference evidence="1" key="1">
    <citation type="submission" date="2021-05" db="EMBL/GenBank/DDBJ databases">
        <title>Complete genome sequence of the cellulolytic planctomycete Telmatocola sphagniphila SP2T and characterization of the first cellulase from planctomycetes.</title>
        <authorList>
            <person name="Rakitin A.L."/>
            <person name="Beletsky A.V."/>
            <person name="Naumoff D.G."/>
            <person name="Kulichevskaya I.S."/>
            <person name="Mardanov A.V."/>
            <person name="Ravin N.V."/>
            <person name="Dedysh S.N."/>
        </authorList>
    </citation>
    <scope>NUCLEOTIDE SEQUENCE</scope>
    <source>
        <strain evidence="1">SP2T</strain>
    </source>
</reference>
<keyword evidence="2" id="KW-1185">Reference proteome</keyword>
<accession>A0A8E6B210</accession>
<sequence>MRSTLQALGLLALFLTGCRREAELPTVQPGVDVSADTQPRLVALEELAKKYCIQVVTQPAFPIPYGKDLITGQIAEPSDVENYAALFIEEWSLYPVEMIRKTNLRRVILCKGLAFNGQLRTALPDYYHDDLLVDIIRGRENSVYTRQILHHEFFHVVDWKDDGQVYQDERWLKLNPRSFKYGYGGPAMQGDRNSSLLTEDLPGFLTRYSTSGLEEDKAEVFAWMVMKPSYVSERAKKDPVLKAKTVRIKELVQDFCPQMDESFWARVQRRSTDLRSERR</sequence>
<name>A0A8E6B210_9BACT</name>
<evidence type="ECO:0000313" key="1">
    <source>
        <dbReference type="EMBL" id="QVL30357.1"/>
    </source>
</evidence>
<dbReference type="EMBL" id="CP074694">
    <property type="protein sequence ID" value="QVL30357.1"/>
    <property type="molecule type" value="Genomic_DNA"/>
</dbReference>
<protein>
    <recommendedName>
        <fullName evidence="3">Lipoprotein</fullName>
    </recommendedName>
</protein>